<accession>A0A376H9U3</accession>
<dbReference type="AlphaFoldDB" id="A0A376H9U3"/>
<protein>
    <submittedName>
        <fullName evidence="2">Uncharacterized protein</fullName>
    </submittedName>
</protein>
<dbReference type="EMBL" id="UFYW01000001">
    <property type="protein sequence ID" value="STD85168.1"/>
    <property type="molecule type" value="Genomic_DNA"/>
</dbReference>
<evidence type="ECO:0000256" key="1">
    <source>
        <dbReference type="SAM" id="Phobius"/>
    </source>
</evidence>
<reference evidence="2 3" key="1">
    <citation type="submission" date="2018-06" db="EMBL/GenBank/DDBJ databases">
        <authorList>
            <consortium name="Pathogen Informatics"/>
            <person name="Doyle S."/>
        </authorList>
    </citation>
    <scope>NUCLEOTIDE SEQUENCE [LARGE SCALE GENOMIC DNA]</scope>
    <source>
        <strain evidence="2 3">NCTC12360</strain>
    </source>
</reference>
<feature type="transmembrane region" description="Helical" evidence="1">
    <location>
        <begin position="24"/>
        <end position="43"/>
    </location>
</feature>
<evidence type="ECO:0000313" key="3">
    <source>
        <dbReference type="Proteomes" id="UP000254807"/>
    </source>
</evidence>
<organism evidence="2 3">
    <name type="scientific">Enterococcus gallinarum</name>
    <dbReference type="NCBI Taxonomy" id="1353"/>
    <lineage>
        <taxon>Bacteria</taxon>
        <taxon>Bacillati</taxon>
        <taxon>Bacillota</taxon>
        <taxon>Bacilli</taxon>
        <taxon>Lactobacillales</taxon>
        <taxon>Enterococcaceae</taxon>
        <taxon>Enterococcus</taxon>
    </lineage>
</organism>
<sequence>MIEVIQNIMIRIIMIIEFAWKHKIGTAFFLLLFFGSSISYFFFRVLPEAIFELLLEVMESITTITF</sequence>
<dbReference type="RefSeq" id="WP_060813915.1">
    <property type="nucleotide sequence ID" value="NZ_JBHULA010000004.1"/>
</dbReference>
<keyword evidence="1" id="KW-1133">Transmembrane helix</keyword>
<dbReference type="Proteomes" id="UP000254807">
    <property type="component" value="Unassembled WGS sequence"/>
</dbReference>
<name>A0A376H9U3_ENTGA</name>
<evidence type="ECO:0000313" key="2">
    <source>
        <dbReference type="EMBL" id="STD85168.1"/>
    </source>
</evidence>
<keyword evidence="1" id="KW-0472">Membrane</keyword>
<proteinExistence type="predicted"/>
<keyword evidence="3" id="KW-1185">Reference proteome</keyword>
<gene>
    <name evidence="2" type="ORF">NCTC12360_03722</name>
</gene>
<keyword evidence="1" id="KW-0812">Transmembrane</keyword>